<dbReference type="PATRIC" id="fig|1321819.3.peg.1808"/>
<sequence length="149" mass="14850">MDLKNLIQSALPELLKGKVDIPQGQDANIFSGITDAVMGGLKSSAKQEGGAANILSLLQGKSSAGSSPVTSAIQNFFASNIAGKLGLGEGLANSIKDALPAVVDGIVKKVGEGNIDTASLVASLTGDKGGIMESIKNAAGGLLGGFLKK</sequence>
<name>U2DYU2_9BACE</name>
<gene>
    <name evidence="1" type="ORF">HMPREF1981_01957</name>
</gene>
<dbReference type="GeneID" id="99755636"/>
<dbReference type="OrthoDB" id="9983144at2"/>
<accession>U2DYU2</accession>
<dbReference type="EMBL" id="AWSV01000108">
    <property type="protein sequence ID" value="ERI85071.1"/>
    <property type="molecule type" value="Genomic_DNA"/>
</dbReference>
<evidence type="ECO:0008006" key="3">
    <source>
        <dbReference type="Google" id="ProtNLM"/>
    </source>
</evidence>
<dbReference type="AlphaFoldDB" id="U2DYU2"/>
<protein>
    <recommendedName>
        <fullName evidence="3">DUF937 domain-containing protein</fullName>
    </recommendedName>
</protein>
<comment type="caution">
    <text evidence="1">The sequence shown here is derived from an EMBL/GenBank/DDBJ whole genome shotgun (WGS) entry which is preliminary data.</text>
</comment>
<evidence type="ECO:0000313" key="1">
    <source>
        <dbReference type="EMBL" id="ERI85071.1"/>
    </source>
</evidence>
<dbReference type="Pfam" id="PF06078">
    <property type="entry name" value="DUF937"/>
    <property type="match status" value="2"/>
</dbReference>
<dbReference type="InterPro" id="IPR009282">
    <property type="entry name" value="DUF937"/>
</dbReference>
<organism evidence="1 2">
    <name type="scientific">Bacteroides pyogenes F0041</name>
    <dbReference type="NCBI Taxonomy" id="1321819"/>
    <lineage>
        <taxon>Bacteria</taxon>
        <taxon>Pseudomonadati</taxon>
        <taxon>Bacteroidota</taxon>
        <taxon>Bacteroidia</taxon>
        <taxon>Bacteroidales</taxon>
        <taxon>Bacteroidaceae</taxon>
        <taxon>Bacteroides</taxon>
    </lineage>
</organism>
<dbReference type="Proteomes" id="UP000016496">
    <property type="component" value="Unassembled WGS sequence"/>
</dbReference>
<dbReference type="HOGENOM" id="CLU_1746029_0_0_10"/>
<reference evidence="1 2" key="1">
    <citation type="submission" date="2013-08" db="EMBL/GenBank/DDBJ databases">
        <authorList>
            <person name="Weinstock G."/>
            <person name="Sodergren E."/>
            <person name="Wylie T."/>
            <person name="Fulton L."/>
            <person name="Fulton R."/>
            <person name="Fronick C."/>
            <person name="O'Laughlin M."/>
            <person name="Godfrey J."/>
            <person name="Miner T."/>
            <person name="Herter B."/>
            <person name="Appelbaum E."/>
            <person name="Cordes M."/>
            <person name="Lek S."/>
            <person name="Wollam A."/>
            <person name="Pepin K.H."/>
            <person name="Palsikar V.B."/>
            <person name="Mitreva M."/>
            <person name="Wilson R.K."/>
        </authorList>
    </citation>
    <scope>NUCLEOTIDE SEQUENCE [LARGE SCALE GENOMIC DNA]</scope>
    <source>
        <strain evidence="1 2">F0041</strain>
    </source>
</reference>
<proteinExistence type="predicted"/>
<evidence type="ECO:0000313" key="2">
    <source>
        <dbReference type="Proteomes" id="UP000016496"/>
    </source>
</evidence>
<dbReference type="RefSeq" id="WP_021645456.1">
    <property type="nucleotide sequence ID" value="NZ_KE993110.1"/>
</dbReference>